<evidence type="ECO:0000313" key="3">
    <source>
        <dbReference type="Proteomes" id="UP000031167"/>
    </source>
</evidence>
<accession>A0A0B4DA87</accession>
<dbReference type="AlphaFoldDB" id="A0A0B4DA87"/>
<evidence type="ECO:0008006" key="4">
    <source>
        <dbReference type="Google" id="ProtNLM"/>
    </source>
</evidence>
<keyword evidence="3" id="KW-1185">Reference proteome</keyword>
<sequence>MKNLILPFILLLTFVLSCSDNTTDEVLEKKNTSYDVYIAGRENSKACYWKNNVKTDLTNGDNINPLEIIVQNNNVYVTGTNGSTPTALKPIHYFWKNGTRYEIKQYLNLPNTGLSEITSFTVNNDDIYFSGYVENPAATSNFDKYELCYWKNSVKTILYKSQYTPSAEGIAATNSTIGTDVYVSARITDNNQNTDRGYFKNTTFNSLNQPTYVFNFTKNNDGLHLLFQKNASFYSKNLSTNVETLIGFYSHPVPIFGKIASDIHTSDLYTIYYNQGNSYYKNTATVTPNFSTLAYIQDLFVLNNNIYIIKYSNTNNTTYNGKVFINGVETQTITSTQNSSQNFTGTFNAIYVVEN</sequence>
<dbReference type="OrthoDB" id="948245at2"/>
<keyword evidence="1" id="KW-0732">Signal</keyword>
<comment type="caution">
    <text evidence="2">The sequence shown here is derived from an EMBL/GenBank/DDBJ whole genome shotgun (WGS) entry which is preliminary data.</text>
</comment>
<proteinExistence type="predicted"/>
<reference evidence="2 3" key="1">
    <citation type="submission" date="2014-12" db="EMBL/GenBank/DDBJ databases">
        <title>Genome sequencing of Chryseobacterium taiwanense TPW19.</title>
        <authorList>
            <person name="Tan P.W."/>
            <person name="Chan K.-G."/>
        </authorList>
    </citation>
    <scope>NUCLEOTIDE SEQUENCE [LARGE SCALE GENOMIC DNA]</scope>
    <source>
        <strain evidence="2 3">TPW19</strain>
    </source>
</reference>
<name>A0A0B4DA87_9FLAO</name>
<dbReference type="PROSITE" id="PS51257">
    <property type="entry name" value="PROKAR_LIPOPROTEIN"/>
    <property type="match status" value="1"/>
</dbReference>
<evidence type="ECO:0000313" key="2">
    <source>
        <dbReference type="EMBL" id="KIC63616.1"/>
    </source>
</evidence>
<feature type="signal peptide" evidence="1">
    <location>
        <begin position="1"/>
        <end position="19"/>
    </location>
</feature>
<dbReference type="Proteomes" id="UP000031167">
    <property type="component" value="Unassembled WGS sequence"/>
</dbReference>
<dbReference type="STRING" id="363331.RM51_08130"/>
<organism evidence="2 3">
    <name type="scientific">Chryseobacterium taiwanense</name>
    <dbReference type="NCBI Taxonomy" id="363331"/>
    <lineage>
        <taxon>Bacteria</taxon>
        <taxon>Pseudomonadati</taxon>
        <taxon>Bacteroidota</taxon>
        <taxon>Flavobacteriia</taxon>
        <taxon>Flavobacteriales</taxon>
        <taxon>Weeksellaceae</taxon>
        <taxon>Chryseobacterium group</taxon>
        <taxon>Chryseobacterium</taxon>
    </lineage>
</organism>
<gene>
    <name evidence="2" type="ORF">RM51_08130</name>
</gene>
<protein>
    <recommendedName>
        <fullName evidence="4">Lipoprotein</fullName>
    </recommendedName>
</protein>
<evidence type="ECO:0000256" key="1">
    <source>
        <dbReference type="SAM" id="SignalP"/>
    </source>
</evidence>
<dbReference type="RefSeq" id="WP_039367305.1">
    <property type="nucleotide sequence ID" value="NZ_JWTA01000005.1"/>
</dbReference>
<dbReference type="EMBL" id="JWTA01000005">
    <property type="protein sequence ID" value="KIC63616.1"/>
    <property type="molecule type" value="Genomic_DNA"/>
</dbReference>
<feature type="chain" id="PRO_5002085314" description="Lipoprotein" evidence="1">
    <location>
        <begin position="20"/>
        <end position="355"/>
    </location>
</feature>